<dbReference type="NCBIfam" id="NF001965">
    <property type="entry name" value="PRK00742.1"/>
    <property type="match status" value="1"/>
</dbReference>
<dbReference type="InterPro" id="IPR000673">
    <property type="entry name" value="Sig_transdc_resp-reg_Me-estase"/>
</dbReference>
<dbReference type="Proteomes" id="UP000000378">
    <property type="component" value="Chromosome"/>
</dbReference>
<name>D7CM21_SYNLT</name>
<accession>D7CM21</accession>
<dbReference type="InterPro" id="IPR008248">
    <property type="entry name" value="CheB-like"/>
</dbReference>
<comment type="catalytic activity">
    <reaction evidence="6">
        <text>L-glutaminyl-[protein] + H2O = L-glutamyl-[protein] + NH4(+)</text>
        <dbReference type="Rhea" id="RHEA:16441"/>
        <dbReference type="Rhea" id="RHEA-COMP:10207"/>
        <dbReference type="Rhea" id="RHEA-COMP:10208"/>
        <dbReference type="ChEBI" id="CHEBI:15377"/>
        <dbReference type="ChEBI" id="CHEBI:28938"/>
        <dbReference type="ChEBI" id="CHEBI:29973"/>
        <dbReference type="ChEBI" id="CHEBI:30011"/>
        <dbReference type="EC" id="3.5.1.44"/>
    </reaction>
</comment>
<dbReference type="HAMAP" id="MF_00099">
    <property type="entry name" value="CheB_chemtxs"/>
    <property type="match status" value="1"/>
</dbReference>
<dbReference type="PANTHER" id="PTHR42872">
    <property type="entry name" value="PROTEIN-GLUTAMATE METHYLESTERASE/PROTEIN-GLUTAMINE GLUTAMINASE"/>
    <property type="match status" value="1"/>
</dbReference>
<comment type="PTM">
    <text evidence="6">Phosphorylated by CheA. Phosphorylation of the N-terminal regulatory domain activates the methylesterase activity.</text>
</comment>
<evidence type="ECO:0000259" key="9">
    <source>
        <dbReference type="PROSITE" id="PS50110"/>
    </source>
</evidence>
<comment type="function">
    <text evidence="6">Involved in chemotaxis. Part of a chemotaxis signal transduction system that modulates chemotaxis in response to various stimuli. Catalyzes the demethylation of specific methylglutamate residues introduced into the chemoreceptors (methyl-accepting chemotaxis proteins or MCP) by CheR. Also mediates the irreversible deamidation of specific glutamine residues to glutamic acid.</text>
</comment>
<dbReference type="GO" id="GO:0005737">
    <property type="term" value="C:cytoplasm"/>
    <property type="evidence" value="ECO:0007669"/>
    <property type="project" value="UniProtKB-SubCell"/>
</dbReference>
<reference evidence="12" key="1">
    <citation type="journal article" date="2010" name="Stand. Genomic Sci.">
        <title>Complete genome sequence of Syntrophothermus lipocalidus type strain (TGB-C1T).</title>
        <authorList>
            <consortium name="US DOE Joint Genome Institute (JGI-PGF)"/>
            <person name="Djao O."/>
            <person name="Zhang X."/>
            <person name="Lucas S."/>
            <person name="Lapidus A."/>
            <person name="Glavina Del Rio T."/>
            <person name="Nolan M."/>
            <person name="Tice H."/>
            <person name="Cheng J."/>
            <person name="Han C."/>
            <person name="Tapia R."/>
            <person name="Goodwin L."/>
            <person name="Pitluck S."/>
            <person name="Liolios K."/>
            <person name="Ivanova N."/>
            <person name="Mavromatis K."/>
            <person name="Mikhailova N."/>
            <person name="Ovchinnikova G."/>
            <person name="Pati A."/>
            <person name="Brambilla E."/>
            <person name="Chen A."/>
            <person name="Palaniappan K."/>
            <person name="Land M."/>
            <person name="Hauser L."/>
            <person name="Chang Y."/>
            <person name="Jeffries C."/>
            <person name="Rohde M."/>
            <person name="Sikorski J."/>
            <person name="Spring S."/>
            <person name="Goker M."/>
            <person name="Detter J."/>
            <person name="Woyke T."/>
            <person name="Bristow J."/>
            <person name="Eisen J."/>
            <person name="Markowitz V."/>
            <person name="Hugenholtz P."/>
            <person name="Kyrpides N."/>
            <person name="Klenk H."/>
        </authorList>
    </citation>
    <scope>NUCLEOTIDE SEQUENCE [LARGE SCALE GENOMIC DNA]</scope>
    <source>
        <strain evidence="12">DSM 12680 / TGB-C1</strain>
    </source>
</reference>
<evidence type="ECO:0000256" key="6">
    <source>
        <dbReference type="HAMAP-Rule" id="MF_00099"/>
    </source>
</evidence>
<protein>
    <recommendedName>
        <fullName evidence="6">Protein-glutamate methylesterase/protein-glutamine glutaminase</fullName>
        <ecNumber evidence="6">3.1.1.61</ecNumber>
        <ecNumber evidence="6">3.5.1.44</ecNumber>
    </recommendedName>
</protein>
<gene>
    <name evidence="6" type="primary">cheB</name>
    <name evidence="11" type="ordered locus">Slip_0977</name>
</gene>
<keyword evidence="1 6" id="KW-0963">Cytoplasm</keyword>
<dbReference type="NCBIfam" id="NF009206">
    <property type="entry name" value="PRK12555.1"/>
    <property type="match status" value="1"/>
</dbReference>
<comment type="similarity">
    <text evidence="6">Belongs to the CheB family.</text>
</comment>
<evidence type="ECO:0000256" key="3">
    <source>
        <dbReference type="ARBA" id="ARBA00022801"/>
    </source>
</evidence>
<evidence type="ECO:0000256" key="8">
    <source>
        <dbReference type="PROSITE-ProRule" id="PRU00169"/>
    </source>
</evidence>
<feature type="active site" evidence="6 7">
    <location>
        <position position="204"/>
    </location>
</feature>
<comment type="subcellular location">
    <subcellularLocation>
        <location evidence="6">Cytoplasm</location>
    </subcellularLocation>
</comment>
<dbReference type="GO" id="GO:0050568">
    <property type="term" value="F:protein-glutamine glutaminase activity"/>
    <property type="evidence" value="ECO:0007669"/>
    <property type="project" value="UniProtKB-UniRule"/>
</dbReference>
<organism evidence="11 12">
    <name type="scientific">Syntrophothermus lipocalidus (strain DSM 12680 / TGB-C1)</name>
    <dbReference type="NCBI Taxonomy" id="643648"/>
    <lineage>
        <taxon>Bacteria</taxon>
        <taxon>Bacillati</taxon>
        <taxon>Bacillota</taxon>
        <taxon>Clostridia</taxon>
        <taxon>Eubacteriales</taxon>
        <taxon>Syntrophomonadaceae</taxon>
        <taxon>Syntrophothermus</taxon>
    </lineage>
</organism>
<sequence>MKKIKVLVVDDSAFMRKVISDIINSQNDMQVVGVARNGEEALQKAQELGPDVVTLDVEMPVMDGITALKKIMETDPVPVVMLSSLTQNGAEMTMKALQLGAVDFVPKPSGTISLDIAKVSEDIVRKVRIAALARPQIRRLFSGAGSLGSVARPVSPGIPLSRPVGGRLEKLVLIGTSTGGPKALHEVIPRLPGDLEAGVLIVQHMPPGFTASLAARLDGISGLRVKEAEHGEVIAPGTAYIAPGDYHLLVMTDKETGPGRLLVNLTFDPPVSGHRPSVDAMFESVARSFWGHIVGVIMTGMGQDGAKGVIHLKKRGAKIIAEDSSTCIVFGMPKAAIETGQVDKVVPLPEIAQEIQRML</sequence>
<evidence type="ECO:0000256" key="4">
    <source>
        <dbReference type="ARBA" id="ARBA00024867"/>
    </source>
</evidence>
<feature type="active site" evidence="6 7">
    <location>
        <position position="177"/>
    </location>
</feature>
<dbReference type="InterPro" id="IPR011006">
    <property type="entry name" value="CheY-like_superfamily"/>
</dbReference>
<evidence type="ECO:0000313" key="11">
    <source>
        <dbReference type="EMBL" id="ADI01756.1"/>
    </source>
</evidence>
<dbReference type="eggNOG" id="COG2201">
    <property type="taxonomic scope" value="Bacteria"/>
</dbReference>
<dbReference type="Gene3D" id="3.40.50.2300">
    <property type="match status" value="1"/>
</dbReference>
<proteinExistence type="inferred from homology"/>
<evidence type="ECO:0000313" key="12">
    <source>
        <dbReference type="Proteomes" id="UP000000378"/>
    </source>
</evidence>
<dbReference type="SMART" id="SM00448">
    <property type="entry name" value="REC"/>
    <property type="match status" value="1"/>
</dbReference>
<dbReference type="Pfam" id="PF01339">
    <property type="entry name" value="CheB_methylest"/>
    <property type="match status" value="1"/>
</dbReference>
<dbReference type="CDD" id="cd17541">
    <property type="entry name" value="REC_CheB-like"/>
    <property type="match status" value="1"/>
</dbReference>
<dbReference type="EC" id="3.5.1.44" evidence="6"/>
<comment type="catalytic activity">
    <reaction evidence="5 6">
        <text>[protein]-L-glutamate 5-O-methyl ester + H2O = L-glutamyl-[protein] + methanol + H(+)</text>
        <dbReference type="Rhea" id="RHEA:23236"/>
        <dbReference type="Rhea" id="RHEA-COMP:10208"/>
        <dbReference type="Rhea" id="RHEA-COMP:10311"/>
        <dbReference type="ChEBI" id="CHEBI:15377"/>
        <dbReference type="ChEBI" id="CHEBI:15378"/>
        <dbReference type="ChEBI" id="CHEBI:17790"/>
        <dbReference type="ChEBI" id="CHEBI:29973"/>
        <dbReference type="ChEBI" id="CHEBI:82795"/>
        <dbReference type="EC" id="3.1.1.61"/>
    </reaction>
</comment>
<comment type="domain">
    <text evidence="6">Contains a C-terminal catalytic domain, and an N-terminal region which modulates catalytic activity.</text>
</comment>
<dbReference type="RefSeq" id="WP_013175158.1">
    <property type="nucleotide sequence ID" value="NC_014220.1"/>
</dbReference>
<dbReference type="PROSITE" id="PS50110">
    <property type="entry name" value="RESPONSE_REGULATORY"/>
    <property type="match status" value="1"/>
</dbReference>
<keyword evidence="2 6" id="KW-0145">Chemotaxis</keyword>
<dbReference type="InterPro" id="IPR001789">
    <property type="entry name" value="Sig_transdc_resp-reg_receiver"/>
</dbReference>
<dbReference type="GO" id="GO:0000156">
    <property type="term" value="F:phosphorelay response regulator activity"/>
    <property type="evidence" value="ECO:0007669"/>
    <property type="project" value="InterPro"/>
</dbReference>
<dbReference type="AlphaFoldDB" id="D7CM21"/>
<dbReference type="STRING" id="643648.Slip_0977"/>
<dbReference type="EMBL" id="CP002048">
    <property type="protein sequence ID" value="ADI01756.1"/>
    <property type="molecule type" value="Genomic_DNA"/>
</dbReference>
<evidence type="ECO:0000259" key="10">
    <source>
        <dbReference type="PROSITE" id="PS50122"/>
    </source>
</evidence>
<keyword evidence="3 6" id="KW-0378">Hydrolase</keyword>
<dbReference type="InterPro" id="IPR035909">
    <property type="entry name" value="CheB_C"/>
</dbReference>
<reference evidence="11 12" key="2">
    <citation type="journal article" date="2010" name="Stand. Genomic Sci.">
        <title>Complete genome sequence of Syntrophothermus lipocalidus type strain (TGB-C1).</title>
        <authorList>
            <person name="Djao O.D."/>
            <person name="Zhang X."/>
            <person name="Lucas S."/>
            <person name="Lapidus A."/>
            <person name="Del Rio T.G."/>
            <person name="Nolan M."/>
            <person name="Tice H."/>
            <person name="Cheng J.F."/>
            <person name="Han C."/>
            <person name="Tapia R."/>
            <person name="Goodwin L."/>
            <person name="Pitluck S."/>
            <person name="Liolios K."/>
            <person name="Ivanova N."/>
            <person name="Mavromatis K."/>
            <person name="Mikhailova N."/>
            <person name="Ovchinnikova G."/>
            <person name="Pati A."/>
            <person name="Brambilla E."/>
            <person name="Chen A."/>
            <person name="Palaniappan K."/>
            <person name="Land M."/>
            <person name="Hauser L."/>
            <person name="Chang Y.J."/>
            <person name="Jeffries C.D."/>
            <person name="Rohde M."/>
            <person name="Sikorski J."/>
            <person name="Spring S."/>
            <person name="Goker M."/>
            <person name="Detter J.C."/>
            <person name="Woyke T."/>
            <person name="Bristow J."/>
            <person name="Eisen J.A."/>
            <person name="Markowitz V."/>
            <person name="Hugenholtz P."/>
            <person name="Kyrpides N.C."/>
            <person name="Klenk H.P."/>
        </authorList>
    </citation>
    <scope>NUCLEOTIDE SEQUENCE [LARGE SCALE GENOMIC DNA]</scope>
    <source>
        <strain evidence="12">DSM 12680 / TGB-C1</strain>
    </source>
</reference>
<dbReference type="Pfam" id="PF00072">
    <property type="entry name" value="Response_reg"/>
    <property type="match status" value="1"/>
</dbReference>
<keyword evidence="6 8" id="KW-0597">Phosphoprotein</keyword>
<dbReference type="KEGG" id="slp:Slip_0977"/>
<dbReference type="PANTHER" id="PTHR42872:SF6">
    <property type="entry name" value="PROTEIN-GLUTAMATE METHYLESTERASE_PROTEIN-GLUTAMINE GLUTAMINASE"/>
    <property type="match status" value="1"/>
</dbReference>
<dbReference type="GO" id="GO:0008984">
    <property type="term" value="F:protein-glutamate methylesterase activity"/>
    <property type="evidence" value="ECO:0007669"/>
    <property type="project" value="UniProtKB-UniRule"/>
</dbReference>
<dbReference type="SUPFAM" id="SSF52738">
    <property type="entry name" value="Methylesterase CheB, C-terminal domain"/>
    <property type="match status" value="1"/>
</dbReference>
<feature type="domain" description="CheB-type methylesterase" evidence="10">
    <location>
        <begin position="163"/>
        <end position="359"/>
    </location>
</feature>
<dbReference type="OrthoDB" id="9793421at2"/>
<evidence type="ECO:0000256" key="1">
    <source>
        <dbReference type="ARBA" id="ARBA00022490"/>
    </source>
</evidence>
<dbReference type="GO" id="GO:0006935">
    <property type="term" value="P:chemotaxis"/>
    <property type="evidence" value="ECO:0007669"/>
    <property type="project" value="UniProtKB-UniRule"/>
</dbReference>
<dbReference type="PROSITE" id="PS50122">
    <property type="entry name" value="CHEB"/>
    <property type="match status" value="1"/>
</dbReference>
<dbReference type="Gene3D" id="3.40.50.180">
    <property type="entry name" value="Methylesterase CheB, C-terminal domain"/>
    <property type="match status" value="1"/>
</dbReference>
<feature type="active site" evidence="6 7">
    <location>
        <position position="304"/>
    </location>
</feature>
<feature type="domain" description="Response regulatory" evidence="9">
    <location>
        <begin position="5"/>
        <end position="122"/>
    </location>
</feature>
<dbReference type="CDD" id="cd16432">
    <property type="entry name" value="CheB_Rec"/>
    <property type="match status" value="1"/>
</dbReference>
<keyword evidence="12" id="KW-1185">Reference proteome</keyword>
<evidence type="ECO:0000256" key="5">
    <source>
        <dbReference type="ARBA" id="ARBA00048267"/>
    </source>
</evidence>
<evidence type="ECO:0000256" key="2">
    <source>
        <dbReference type="ARBA" id="ARBA00022500"/>
    </source>
</evidence>
<dbReference type="HOGENOM" id="CLU_000445_51_0_9"/>
<dbReference type="EC" id="3.1.1.61" evidence="6"/>
<dbReference type="SUPFAM" id="SSF52172">
    <property type="entry name" value="CheY-like"/>
    <property type="match status" value="1"/>
</dbReference>
<dbReference type="PIRSF" id="PIRSF000876">
    <property type="entry name" value="RR_chemtxs_CheB"/>
    <property type="match status" value="1"/>
</dbReference>
<feature type="modified residue" description="4-aspartylphosphate" evidence="6 8">
    <location>
        <position position="56"/>
    </location>
</feature>
<comment type="function">
    <text evidence="4">May play the central regulatory role in sporulation. It may be an element of the effector pathway responsible for the activation of sporulation genes in response to nutritional stress. Spo0A may act in concert with spo0H (a sigma factor) to control the expression of some genes that are critical to the sporulation process.</text>
</comment>
<evidence type="ECO:0000256" key="7">
    <source>
        <dbReference type="PROSITE-ProRule" id="PRU00050"/>
    </source>
</evidence>